<evidence type="ECO:0000313" key="2">
    <source>
        <dbReference type="EMBL" id="RPA93354.1"/>
    </source>
</evidence>
<feature type="region of interest" description="Disordered" evidence="1">
    <location>
        <begin position="1"/>
        <end position="24"/>
    </location>
</feature>
<reference evidence="2 3" key="1">
    <citation type="journal article" date="2018" name="Nat. Ecol. Evol.">
        <title>Pezizomycetes genomes reveal the molecular basis of ectomycorrhizal truffle lifestyle.</title>
        <authorList>
            <person name="Murat C."/>
            <person name="Payen T."/>
            <person name="Noel B."/>
            <person name="Kuo A."/>
            <person name="Morin E."/>
            <person name="Chen J."/>
            <person name="Kohler A."/>
            <person name="Krizsan K."/>
            <person name="Balestrini R."/>
            <person name="Da Silva C."/>
            <person name="Montanini B."/>
            <person name="Hainaut M."/>
            <person name="Levati E."/>
            <person name="Barry K.W."/>
            <person name="Belfiori B."/>
            <person name="Cichocki N."/>
            <person name="Clum A."/>
            <person name="Dockter R.B."/>
            <person name="Fauchery L."/>
            <person name="Guy J."/>
            <person name="Iotti M."/>
            <person name="Le Tacon F."/>
            <person name="Lindquist E.A."/>
            <person name="Lipzen A."/>
            <person name="Malagnac F."/>
            <person name="Mello A."/>
            <person name="Molinier V."/>
            <person name="Miyauchi S."/>
            <person name="Poulain J."/>
            <person name="Riccioni C."/>
            <person name="Rubini A."/>
            <person name="Sitrit Y."/>
            <person name="Splivallo R."/>
            <person name="Traeger S."/>
            <person name="Wang M."/>
            <person name="Zifcakova L."/>
            <person name="Wipf D."/>
            <person name="Zambonelli A."/>
            <person name="Paolocci F."/>
            <person name="Nowrousian M."/>
            <person name="Ottonello S."/>
            <person name="Baldrian P."/>
            <person name="Spatafora J.W."/>
            <person name="Henrissat B."/>
            <person name="Nagy L.G."/>
            <person name="Aury J.M."/>
            <person name="Wincker P."/>
            <person name="Grigoriev I.V."/>
            <person name="Bonfante P."/>
            <person name="Martin F.M."/>
        </authorList>
    </citation>
    <scope>NUCLEOTIDE SEQUENCE [LARGE SCALE GENOMIC DNA]</scope>
    <source>
        <strain evidence="2 3">120613-1</strain>
    </source>
</reference>
<keyword evidence="3" id="KW-1185">Reference proteome</keyword>
<protein>
    <submittedName>
        <fullName evidence="2">Uncharacterized protein</fullName>
    </submittedName>
</protein>
<dbReference type="EMBL" id="ML120454">
    <property type="protein sequence ID" value="RPA93354.1"/>
    <property type="molecule type" value="Genomic_DNA"/>
</dbReference>
<name>A0A3N4JHL6_9PEZI</name>
<proteinExistence type="predicted"/>
<evidence type="ECO:0000256" key="1">
    <source>
        <dbReference type="SAM" id="MobiDB-lite"/>
    </source>
</evidence>
<gene>
    <name evidence="2" type="ORF">L873DRAFT_1847246</name>
</gene>
<feature type="compositionally biased region" description="Polar residues" evidence="1">
    <location>
        <begin position="1"/>
        <end position="23"/>
    </location>
</feature>
<dbReference type="AlphaFoldDB" id="A0A3N4JHL6"/>
<accession>A0A3N4JHL6</accession>
<dbReference type="OrthoDB" id="5485987at2759"/>
<sequence>MNSELPQPKSSNAPGTRKSTMNNVIKIDDDSDVLVVIHVKPPTTPKMEEGTSQSPSKKALDRVAARLVTAQTDFLMLCRVRGTIPTSTELKIRGFLPDFAFEPLNKHPVVPFSALQDGSTLVSAEDAFELVTNGYIKQAVSKKTKCSQRSSKNEEKQKRH</sequence>
<evidence type="ECO:0000313" key="3">
    <source>
        <dbReference type="Proteomes" id="UP000276215"/>
    </source>
</evidence>
<organism evidence="2 3">
    <name type="scientific">Choiromyces venosus 120613-1</name>
    <dbReference type="NCBI Taxonomy" id="1336337"/>
    <lineage>
        <taxon>Eukaryota</taxon>
        <taxon>Fungi</taxon>
        <taxon>Dikarya</taxon>
        <taxon>Ascomycota</taxon>
        <taxon>Pezizomycotina</taxon>
        <taxon>Pezizomycetes</taxon>
        <taxon>Pezizales</taxon>
        <taxon>Tuberaceae</taxon>
        <taxon>Choiromyces</taxon>
    </lineage>
</organism>
<dbReference type="Proteomes" id="UP000276215">
    <property type="component" value="Unassembled WGS sequence"/>
</dbReference>